<protein>
    <recommendedName>
        <fullName evidence="8">A-type ATP synthase subunit E</fullName>
    </recommendedName>
</protein>
<evidence type="ECO:0000256" key="4">
    <source>
        <dbReference type="ARBA" id="ARBA00022781"/>
    </source>
</evidence>
<evidence type="ECO:0000256" key="7">
    <source>
        <dbReference type="ARBA" id="ARBA00023310"/>
    </source>
</evidence>
<evidence type="ECO:0000313" key="10">
    <source>
        <dbReference type="EMBL" id="MFD1513261.1"/>
    </source>
</evidence>
<evidence type="ECO:0000256" key="8">
    <source>
        <dbReference type="HAMAP-Rule" id="MF_00311"/>
    </source>
</evidence>
<dbReference type="RefSeq" id="WP_250873214.1">
    <property type="nucleotide sequence ID" value="NZ_JALXFV010000003.1"/>
</dbReference>
<reference evidence="10 11" key="1">
    <citation type="journal article" date="2019" name="Int. J. Syst. Evol. Microbiol.">
        <title>The Global Catalogue of Microorganisms (GCM) 10K type strain sequencing project: providing services to taxonomists for standard genome sequencing and annotation.</title>
        <authorList>
            <consortium name="The Broad Institute Genomics Platform"/>
            <consortium name="The Broad Institute Genome Sequencing Center for Infectious Disease"/>
            <person name="Wu L."/>
            <person name="Ma J."/>
        </authorList>
    </citation>
    <scope>NUCLEOTIDE SEQUENCE [LARGE SCALE GENOMIC DNA]</scope>
    <source>
        <strain evidence="10 11">CGMCC 1.12563</strain>
    </source>
</reference>
<gene>
    <name evidence="8" type="primary">atpE</name>
    <name evidence="10" type="ORF">ACFSBT_08225</name>
</gene>
<name>A0ABD6AU48_9EURY</name>
<evidence type="ECO:0000256" key="9">
    <source>
        <dbReference type="SAM" id="Coils"/>
    </source>
</evidence>
<evidence type="ECO:0000256" key="2">
    <source>
        <dbReference type="ARBA" id="ARBA00022448"/>
    </source>
</evidence>
<accession>A0ABD6AU48</accession>
<comment type="similarity">
    <text evidence="1 8">Belongs to the V-ATPase E subunit family.</text>
</comment>
<dbReference type="GO" id="GO:0042777">
    <property type="term" value="P:proton motive force-driven plasma membrane ATP synthesis"/>
    <property type="evidence" value="ECO:0007669"/>
    <property type="project" value="UniProtKB-UniRule"/>
</dbReference>
<evidence type="ECO:0000256" key="3">
    <source>
        <dbReference type="ARBA" id="ARBA00022475"/>
    </source>
</evidence>
<dbReference type="GO" id="GO:0005886">
    <property type="term" value="C:plasma membrane"/>
    <property type="evidence" value="ECO:0007669"/>
    <property type="project" value="UniProtKB-SubCell"/>
</dbReference>
<dbReference type="InterPro" id="IPR038495">
    <property type="entry name" value="ATPase_E_C"/>
</dbReference>
<dbReference type="SUPFAM" id="SSF160527">
    <property type="entry name" value="V-type ATPase subunit E-like"/>
    <property type="match status" value="1"/>
</dbReference>
<comment type="subunit">
    <text evidence="8">Has multiple subunits with at least A(3), B(3), C, D, E, F, H, I and proteolipid K(x).</text>
</comment>
<dbReference type="Pfam" id="PF01991">
    <property type="entry name" value="vATP-synt_E"/>
    <property type="match status" value="1"/>
</dbReference>
<evidence type="ECO:0000313" key="11">
    <source>
        <dbReference type="Proteomes" id="UP001597187"/>
    </source>
</evidence>
<comment type="function">
    <text evidence="8">Component of the A-type ATP synthase that produces ATP from ADP in the presence of a proton gradient across the membrane.</text>
</comment>
<dbReference type="NCBIfam" id="NF002629">
    <property type="entry name" value="PRK02292.1"/>
    <property type="match status" value="1"/>
</dbReference>
<dbReference type="Proteomes" id="UP001597187">
    <property type="component" value="Unassembled WGS sequence"/>
</dbReference>
<evidence type="ECO:0000256" key="6">
    <source>
        <dbReference type="ARBA" id="ARBA00023136"/>
    </source>
</evidence>
<dbReference type="PANTHER" id="PTHR45715">
    <property type="entry name" value="ATPASE H+-TRANSPORTING V1 SUBUNIT E1A-RELATED"/>
    <property type="match status" value="1"/>
</dbReference>
<comment type="caution">
    <text evidence="10">The sequence shown here is derived from an EMBL/GenBank/DDBJ whole genome shotgun (WGS) entry which is preliminary data.</text>
</comment>
<keyword evidence="9" id="KW-0175">Coiled coil</keyword>
<proteinExistence type="inferred from homology"/>
<keyword evidence="7 8" id="KW-0066">ATP synthesis</keyword>
<evidence type="ECO:0000256" key="5">
    <source>
        <dbReference type="ARBA" id="ARBA00023065"/>
    </source>
</evidence>
<dbReference type="Gene3D" id="3.30.2320.30">
    <property type="entry name" value="ATP synthase, E subunit, C-terminal"/>
    <property type="match status" value="1"/>
</dbReference>
<sequence length="193" mass="21954">MSLDTVVEDIRDEARARAEQIRSDADERADRIVADAEADADDILEERQQAVEQQIEQEREQTLSSAKLEAKQMRLEARRDVLQDVRETVEQRIATMDEGREDLTRALLDDAATEFADDATVHVYGRADDEALLTDILADYDGYDLAGERDCLGGVVVESERSRVRVNNTFDSVLDDVWEDSLRDISTELFDER</sequence>
<dbReference type="InterPro" id="IPR002842">
    <property type="entry name" value="ATPase_V1_Esu"/>
</dbReference>
<comment type="subcellular location">
    <subcellularLocation>
        <location evidence="8">Cell membrane</location>
        <topology evidence="8">Peripheral membrane protein</topology>
    </subcellularLocation>
</comment>
<keyword evidence="2 8" id="KW-0813">Transport</keyword>
<dbReference type="GO" id="GO:0005524">
    <property type="term" value="F:ATP binding"/>
    <property type="evidence" value="ECO:0007669"/>
    <property type="project" value="UniProtKB-UniRule"/>
</dbReference>
<organism evidence="10 11">
    <name type="scientific">Halomarina rubra</name>
    <dbReference type="NCBI Taxonomy" id="2071873"/>
    <lineage>
        <taxon>Archaea</taxon>
        <taxon>Methanobacteriati</taxon>
        <taxon>Methanobacteriota</taxon>
        <taxon>Stenosarchaea group</taxon>
        <taxon>Halobacteria</taxon>
        <taxon>Halobacteriales</taxon>
        <taxon>Natronomonadaceae</taxon>
        <taxon>Halomarina</taxon>
    </lineage>
</organism>
<keyword evidence="4 8" id="KW-0375">Hydrogen ion transport</keyword>
<keyword evidence="3 8" id="KW-1003">Cell membrane</keyword>
<keyword evidence="5 8" id="KW-0406">Ion transport</keyword>
<keyword evidence="11" id="KW-1185">Reference proteome</keyword>
<feature type="coiled-coil region" evidence="9">
    <location>
        <begin position="33"/>
        <end position="61"/>
    </location>
</feature>
<evidence type="ECO:0000256" key="1">
    <source>
        <dbReference type="ARBA" id="ARBA00005901"/>
    </source>
</evidence>
<dbReference type="Gene3D" id="1.20.5.620">
    <property type="entry name" value="F1F0 ATP synthase subunit B, membrane domain"/>
    <property type="match status" value="1"/>
</dbReference>
<dbReference type="EMBL" id="JBHUDC010000003">
    <property type="protein sequence ID" value="MFD1513261.1"/>
    <property type="molecule type" value="Genomic_DNA"/>
</dbReference>
<keyword evidence="6 8" id="KW-0472">Membrane</keyword>
<dbReference type="GO" id="GO:0046933">
    <property type="term" value="F:proton-transporting ATP synthase activity, rotational mechanism"/>
    <property type="evidence" value="ECO:0007669"/>
    <property type="project" value="UniProtKB-UniRule"/>
</dbReference>
<dbReference type="HAMAP" id="MF_00311">
    <property type="entry name" value="ATP_synth_E_arch"/>
    <property type="match status" value="1"/>
</dbReference>
<dbReference type="AlphaFoldDB" id="A0ABD6AU48"/>